<evidence type="ECO:0000313" key="2">
    <source>
        <dbReference type="Proteomes" id="UP000005396"/>
    </source>
</evidence>
<dbReference type="EMBL" id="ABCC02000023">
    <property type="protein sequence ID" value="EDP17390.1"/>
    <property type="molecule type" value="Genomic_DNA"/>
</dbReference>
<dbReference type="AlphaFoldDB" id="A8RPG4"/>
<dbReference type="Proteomes" id="UP000005396">
    <property type="component" value="Unassembled WGS sequence"/>
</dbReference>
<protein>
    <submittedName>
        <fullName evidence="1">Uncharacterized protein</fullName>
    </submittedName>
</protein>
<reference evidence="1 2" key="1">
    <citation type="submission" date="2007-08" db="EMBL/GenBank/DDBJ databases">
        <authorList>
            <person name="Fulton L."/>
            <person name="Clifton S."/>
            <person name="Fulton B."/>
            <person name="Xu J."/>
            <person name="Minx P."/>
            <person name="Pepin K.H."/>
            <person name="Johnson M."/>
            <person name="Thiruvilangam P."/>
            <person name="Bhonagiri V."/>
            <person name="Nash W.E."/>
            <person name="Mardis E.R."/>
            <person name="Wilson R.K."/>
        </authorList>
    </citation>
    <scope>NUCLEOTIDE SEQUENCE [LARGE SCALE GENOMIC DNA]</scope>
    <source>
        <strain evidence="2">ATCC BAA-613 / DSM 15670 / CCUG 46953 / JCM 12243 / WAL 16351</strain>
    </source>
</reference>
<comment type="caution">
    <text evidence="1">The sequence shown here is derived from an EMBL/GenBank/DDBJ whole genome shotgun (WGS) entry which is preliminary data.</text>
</comment>
<organism evidence="1 2">
    <name type="scientific">Enterocloster bolteae (strain ATCC BAA-613 / DSM 15670 / CCUG 46953 / JCM 12243 / WAL 16351)</name>
    <name type="common">Clostridium bolteae</name>
    <dbReference type="NCBI Taxonomy" id="411902"/>
    <lineage>
        <taxon>Bacteria</taxon>
        <taxon>Bacillati</taxon>
        <taxon>Bacillota</taxon>
        <taxon>Clostridia</taxon>
        <taxon>Lachnospirales</taxon>
        <taxon>Lachnospiraceae</taxon>
        <taxon>Enterocloster</taxon>
    </lineage>
</organism>
<proteinExistence type="predicted"/>
<evidence type="ECO:0000313" key="1">
    <source>
        <dbReference type="EMBL" id="EDP17390.1"/>
    </source>
</evidence>
<sequence>MGHGPVLRLSFIPDITKPPEDTSSGGILLFGHNINSDILFYDFSV</sequence>
<accession>A8RPG4</accession>
<gene>
    <name evidence="1" type="ORF">CLOBOL_02462</name>
</gene>
<dbReference type="HOGENOM" id="CLU_3198006_0_0_9"/>
<dbReference type="PaxDb" id="411902-CLOBOL_02462"/>
<name>A8RPG4_ENTBW</name>
<reference evidence="1 2" key="2">
    <citation type="submission" date="2007-09" db="EMBL/GenBank/DDBJ databases">
        <title>Draft genome sequence of Clostridium bolteae (ATCC BAA-613).</title>
        <authorList>
            <person name="Sudarsanam P."/>
            <person name="Ley R."/>
            <person name="Guruge J."/>
            <person name="Turnbaugh P.J."/>
            <person name="Mahowald M."/>
            <person name="Liep D."/>
            <person name="Gordon J."/>
        </authorList>
    </citation>
    <scope>NUCLEOTIDE SEQUENCE [LARGE SCALE GENOMIC DNA]</scope>
    <source>
        <strain evidence="2">ATCC BAA-613 / DSM 15670 / CCUG 46953 / JCM 12243 / WAL 16351</strain>
    </source>
</reference>